<dbReference type="Pfam" id="PF09867">
    <property type="entry name" value="TagF_N"/>
    <property type="match status" value="1"/>
</dbReference>
<dbReference type="NCBIfam" id="TIGR03373">
    <property type="entry name" value="VI_minor_4"/>
    <property type="match status" value="1"/>
</dbReference>
<dbReference type="RefSeq" id="WP_147150263.1">
    <property type="nucleotide sequence ID" value="NZ_BKAJ01000057.1"/>
</dbReference>
<dbReference type="Gene3D" id="3.40.1730.10">
    <property type="entry name" value="pa0076 domain"/>
    <property type="match status" value="1"/>
</dbReference>
<dbReference type="EMBL" id="BKAJ01000057">
    <property type="protein sequence ID" value="GEP56193.1"/>
    <property type="molecule type" value="Genomic_DNA"/>
</dbReference>
<organism evidence="1 2">
    <name type="scientific">Reyranella soli</name>
    <dbReference type="NCBI Taxonomy" id="1230389"/>
    <lineage>
        <taxon>Bacteria</taxon>
        <taxon>Pseudomonadati</taxon>
        <taxon>Pseudomonadota</taxon>
        <taxon>Alphaproteobacteria</taxon>
        <taxon>Hyphomicrobiales</taxon>
        <taxon>Reyranellaceae</taxon>
        <taxon>Reyranella</taxon>
    </lineage>
</organism>
<sequence>MAALPTDAIAGLFGKLPARGDFVRENLPRDFTDSWDDWWQRGLAETQARWRDEWQDAWLEAPVWRFMLPPGLCGKNGVLGLWLPSVDKVGRYSPLTIAAAAPCDWLPHIGEMTSFLAAAEEAGRDALEHDLAPVDLLERIQAAFTTAEGPTPDLEFVPGRTAWWTEGGPRVVTRFETGTALPEGSGFAALIDDDWGANAAAPEVLVPRASDAS</sequence>
<dbReference type="AlphaFoldDB" id="A0A512NB80"/>
<proteinExistence type="predicted"/>
<accession>A0A512NB80</accession>
<keyword evidence="2" id="KW-1185">Reference proteome</keyword>
<name>A0A512NB80_9HYPH</name>
<reference evidence="1 2" key="1">
    <citation type="submission" date="2019-07" db="EMBL/GenBank/DDBJ databases">
        <title>Whole genome shotgun sequence of Reyranella soli NBRC 108950.</title>
        <authorList>
            <person name="Hosoyama A."/>
            <person name="Uohara A."/>
            <person name="Ohji S."/>
            <person name="Ichikawa N."/>
        </authorList>
    </citation>
    <scope>NUCLEOTIDE SEQUENCE [LARGE SCALE GENOMIC DNA]</scope>
    <source>
        <strain evidence="1 2">NBRC 108950</strain>
    </source>
</reference>
<evidence type="ECO:0000313" key="1">
    <source>
        <dbReference type="EMBL" id="GEP56193.1"/>
    </source>
</evidence>
<gene>
    <name evidence="1" type="ORF">RSO01_33590</name>
</gene>
<dbReference type="Proteomes" id="UP000321058">
    <property type="component" value="Unassembled WGS sequence"/>
</dbReference>
<dbReference type="InterPro" id="IPR038225">
    <property type="entry name" value="TagF_sf"/>
</dbReference>
<evidence type="ECO:0000313" key="2">
    <source>
        <dbReference type="Proteomes" id="UP000321058"/>
    </source>
</evidence>
<dbReference type="OrthoDB" id="9801841at2"/>
<comment type="caution">
    <text evidence="1">The sequence shown here is derived from an EMBL/GenBank/DDBJ whole genome shotgun (WGS) entry which is preliminary data.</text>
</comment>
<dbReference type="InterPro" id="IPR017748">
    <property type="entry name" value="TagF"/>
</dbReference>
<protein>
    <submittedName>
        <fullName evidence="1">Type VI secretion-associated protein</fullName>
    </submittedName>
</protein>